<sequence length="102" mass="11611">MSKKPAFDMSSLLAEKGQGAPAEDAPSRPIIKEARQKELINRRISEKENTKIASSEFVNLGFKVPREFRHRLRKIAAAQDVTLVEVLREAINLYEKHHTSEI</sequence>
<feature type="region of interest" description="Disordered" evidence="1">
    <location>
        <begin position="1"/>
        <end position="31"/>
    </location>
</feature>
<dbReference type="Proteomes" id="UP000182649">
    <property type="component" value="Unassembled WGS sequence"/>
</dbReference>
<dbReference type="SUPFAM" id="SSF47598">
    <property type="entry name" value="Ribbon-helix-helix"/>
    <property type="match status" value="1"/>
</dbReference>
<dbReference type="AlphaFoldDB" id="A0A1I7IT04"/>
<accession>A0A1I7IT04</accession>
<dbReference type="Gene3D" id="1.10.1220.10">
    <property type="entry name" value="Met repressor-like"/>
    <property type="match status" value="1"/>
</dbReference>
<evidence type="ECO:0000256" key="1">
    <source>
        <dbReference type="SAM" id="MobiDB-lite"/>
    </source>
</evidence>
<dbReference type="InterPro" id="IPR010985">
    <property type="entry name" value="Ribbon_hlx_hlx"/>
</dbReference>
<dbReference type="InterPro" id="IPR013321">
    <property type="entry name" value="Arc_rbn_hlx_hlx"/>
</dbReference>
<dbReference type="EMBL" id="FPBZ01000026">
    <property type="protein sequence ID" value="SFU76011.1"/>
    <property type="molecule type" value="Genomic_DNA"/>
</dbReference>
<gene>
    <name evidence="2" type="ORF">SAMN05216417_1262</name>
</gene>
<organism evidence="2 3">
    <name type="scientific">Nitrosospira multiformis</name>
    <dbReference type="NCBI Taxonomy" id="1231"/>
    <lineage>
        <taxon>Bacteria</taxon>
        <taxon>Pseudomonadati</taxon>
        <taxon>Pseudomonadota</taxon>
        <taxon>Betaproteobacteria</taxon>
        <taxon>Nitrosomonadales</taxon>
        <taxon>Nitrosomonadaceae</taxon>
        <taxon>Nitrosospira</taxon>
    </lineage>
</organism>
<dbReference type="GO" id="GO:0006355">
    <property type="term" value="P:regulation of DNA-templated transcription"/>
    <property type="evidence" value="ECO:0007669"/>
    <property type="project" value="InterPro"/>
</dbReference>
<protein>
    <submittedName>
        <fullName evidence="2">Uncharacterized protein</fullName>
    </submittedName>
</protein>
<evidence type="ECO:0000313" key="3">
    <source>
        <dbReference type="Proteomes" id="UP000182649"/>
    </source>
</evidence>
<name>A0A1I7IT04_9PROT</name>
<proteinExistence type="predicted"/>
<dbReference type="RefSeq" id="WP_081363700.1">
    <property type="nucleotide sequence ID" value="NZ_FPBZ01000026.1"/>
</dbReference>
<reference evidence="2 3" key="1">
    <citation type="submission" date="2016-10" db="EMBL/GenBank/DDBJ databases">
        <authorList>
            <person name="de Groot N.N."/>
        </authorList>
    </citation>
    <scope>NUCLEOTIDE SEQUENCE [LARGE SCALE GENOMIC DNA]</scope>
    <source>
        <strain evidence="2 3">Nl14</strain>
    </source>
</reference>
<evidence type="ECO:0000313" key="2">
    <source>
        <dbReference type="EMBL" id="SFU76011.1"/>
    </source>
</evidence>